<organism evidence="3 4">
    <name type="scientific">Butyricicoccus porcorum</name>
    <dbReference type="NCBI Taxonomy" id="1945634"/>
    <lineage>
        <taxon>Bacteria</taxon>
        <taxon>Bacillati</taxon>
        <taxon>Bacillota</taxon>
        <taxon>Clostridia</taxon>
        <taxon>Eubacteriales</taxon>
        <taxon>Butyricicoccaceae</taxon>
        <taxon>Butyricicoccus</taxon>
    </lineage>
</organism>
<accession>A0A252F1M4</accession>
<evidence type="ECO:0000313" key="4">
    <source>
        <dbReference type="Proteomes" id="UP000194903"/>
    </source>
</evidence>
<dbReference type="OrthoDB" id="7057004at2"/>
<keyword evidence="1" id="KW-0472">Membrane</keyword>
<evidence type="ECO:0000313" key="3">
    <source>
        <dbReference type="EMBL" id="OUM19500.1"/>
    </source>
</evidence>
<feature type="transmembrane region" description="Helical" evidence="1">
    <location>
        <begin position="165"/>
        <end position="186"/>
    </location>
</feature>
<proteinExistence type="predicted"/>
<keyword evidence="4" id="KW-1185">Reference proteome</keyword>
<dbReference type="Proteomes" id="UP000194903">
    <property type="component" value="Unassembled WGS sequence"/>
</dbReference>
<keyword evidence="1" id="KW-1133">Transmembrane helix</keyword>
<dbReference type="EMBL" id="NHOC01000017">
    <property type="protein sequence ID" value="OUM19500.1"/>
    <property type="molecule type" value="Genomic_DNA"/>
</dbReference>
<dbReference type="Pfam" id="PF06912">
    <property type="entry name" value="DUF1275"/>
    <property type="match status" value="1"/>
</dbReference>
<keyword evidence="1" id="KW-0812">Transmembrane</keyword>
<feature type="transmembrane region" description="Helical" evidence="1">
    <location>
        <begin position="85"/>
        <end position="103"/>
    </location>
</feature>
<dbReference type="PANTHER" id="PTHR37314:SF4">
    <property type="entry name" value="UPF0700 TRANSMEMBRANE PROTEIN YOAK"/>
    <property type="match status" value="1"/>
</dbReference>
<dbReference type="InterPro" id="IPR010699">
    <property type="entry name" value="DUF1275"/>
</dbReference>
<evidence type="ECO:0008006" key="5">
    <source>
        <dbReference type="Google" id="ProtNLM"/>
    </source>
</evidence>
<dbReference type="RefSeq" id="WP_087022283.1">
    <property type="nucleotide sequence ID" value="NZ_NHOC01000017.1"/>
</dbReference>
<comment type="caution">
    <text evidence="3">The sequence shown here is derived from an EMBL/GenBank/DDBJ whole genome shotgun (WGS) entry which is preliminary data.</text>
</comment>
<evidence type="ECO:0000313" key="2">
    <source>
        <dbReference type="EMBL" id="OUM19346.1"/>
    </source>
</evidence>
<reference evidence="3 4" key="1">
    <citation type="submission" date="2017-05" db="EMBL/GenBank/DDBJ databases">
        <title>Butyricicoccus porcorum sp. nov. a butyrate-producing bacterium from the swine intestinal tract.</title>
        <authorList>
            <person name="Trachsel J."/>
            <person name="Humphrey S."/>
            <person name="Allen H.K."/>
        </authorList>
    </citation>
    <scope>NUCLEOTIDE SEQUENCE [LARGE SCALE GENOMIC DNA]</scope>
    <source>
        <strain evidence="3">BB10</strain>
    </source>
</reference>
<dbReference type="AlphaFoldDB" id="A0A252F1M4"/>
<sequence length="216" mass="24162">MSESLLVGTLLALAGGFMDAYTYLIRDQVFANAQTGNIVLFGVHLMNGEWRQALHYFIPIVSFSVGVLLVLAIRARMQENRTLHWRQLVLVLEIVLLFVVAFLPQQMNMLANVLVSFTCAMQVECFRKIRGVTCATTMCTGNLRSGTELLWNYRRSGDPDQKRRGMHYIIVDLVFVAGAMLGALVTRFTAEKAILTACVLLGAAFIAMFLEEDIFT</sequence>
<protein>
    <recommendedName>
        <fullName evidence="5">DUF1275 family protein</fullName>
    </recommendedName>
</protein>
<name>A0A252F1M4_9FIRM</name>
<feature type="transmembrane region" description="Helical" evidence="1">
    <location>
        <begin position="53"/>
        <end position="73"/>
    </location>
</feature>
<dbReference type="EMBL" id="NHOC01000020">
    <property type="protein sequence ID" value="OUM19346.1"/>
    <property type="molecule type" value="Genomic_DNA"/>
</dbReference>
<feature type="transmembrane region" description="Helical" evidence="1">
    <location>
        <begin position="193"/>
        <end position="210"/>
    </location>
</feature>
<evidence type="ECO:0000256" key="1">
    <source>
        <dbReference type="SAM" id="Phobius"/>
    </source>
</evidence>
<gene>
    <name evidence="3" type="ORF">CBW42_12820</name>
    <name evidence="2" type="ORF">CBW42_13525</name>
</gene>
<dbReference type="PANTHER" id="PTHR37314">
    <property type="entry name" value="SLR0142 PROTEIN"/>
    <property type="match status" value="1"/>
</dbReference>